<name>A0A382VJY1_9ZZZZ</name>
<dbReference type="EMBL" id="UINC01152234">
    <property type="protein sequence ID" value="SVD46315.1"/>
    <property type="molecule type" value="Genomic_DNA"/>
</dbReference>
<dbReference type="SUPFAM" id="SSF52172">
    <property type="entry name" value="CheY-like"/>
    <property type="match status" value="1"/>
</dbReference>
<protein>
    <recommendedName>
        <fullName evidence="1">Response regulatory domain-containing protein</fullName>
    </recommendedName>
</protein>
<dbReference type="InterPro" id="IPR001789">
    <property type="entry name" value="Sig_transdc_resp-reg_receiver"/>
</dbReference>
<dbReference type="PROSITE" id="PS50110">
    <property type="entry name" value="RESPONSE_REGULATORY"/>
    <property type="match status" value="1"/>
</dbReference>
<evidence type="ECO:0000313" key="2">
    <source>
        <dbReference type="EMBL" id="SVD46315.1"/>
    </source>
</evidence>
<proteinExistence type="predicted"/>
<dbReference type="Gene3D" id="3.40.50.2300">
    <property type="match status" value="1"/>
</dbReference>
<sequence length="102" mass="11076">VGIALVGGIELLKEGTYDLVSCDMMIPDIDGENVYRAWCSGSSRDAMFVIITGGAFTNKAQDFIDQSAVAVCYRPMNVPVLRDLVDQALRQCAGADAYSRKH</sequence>
<reference evidence="2" key="1">
    <citation type="submission" date="2018-05" db="EMBL/GenBank/DDBJ databases">
        <authorList>
            <person name="Lanie J.A."/>
            <person name="Ng W.-L."/>
            <person name="Kazmierczak K.M."/>
            <person name="Andrzejewski T.M."/>
            <person name="Davidsen T.M."/>
            <person name="Wayne K.J."/>
            <person name="Tettelin H."/>
            <person name="Glass J.I."/>
            <person name="Rusch D."/>
            <person name="Podicherti R."/>
            <person name="Tsui H.-C.T."/>
            <person name="Winkler M.E."/>
        </authorList>
    </citation>
    <scope>NUCLEOTIDE SEQUENCE</scope>
</reference>
<accession>A0A382VJY1</accession>
<feature type="non-terminal residue" evidence="2">
    <location>
        <position position="1"/>
    </location>
</feature>
<gene>
    <name evidence="2" type="ORF">METZ01_LOCUS399169</name>
</gene>
<feature type="domain" description="Response regulatory" evidence="1">
    <location>
        <begin position="1"/>
        <end position="89"/>
    </location>
</feature>
<dbReference type="GO" id="GO:0000160">
    <property type="term" value="P:phosphorelay signal transduction system"/>
    <property type="evidence" value="ECO:0007669"/>
    <property type="project" value="InterPro"/>
</dbReference>
<dbReference type="AlphaFoldDB" id="A0A382VJY1"/>
<organism evidence="2">
    <name type="scientific">marine metagenome</name>
    <dbReference type="NCBI Taxonomy" id="408172"/>
    <lineage>
        <taxon>unclassified sequences</taxon>
        <taxon>metagenomes</taxon>
        <taxon>ecological metagenomes</taxon>
    </lineage>
</organism>
<dbReference type="InterPro" id="IPR011006">
    <property type="entry name" value="CheY-like_superfamily"/>
</dbReference>
<evidence type="ECO:0000259" key="1">
    <source>
        <dbReference type="PROSITE" id="PS50110"/>
    </source>
</evidence>